<gene>
    <name evidence="2" type="ORF">A6J88_12505</name>
</gene>
<reference evidence="3" key="1">
    <citation type="submission" date="2017-03" db="EMBL/GenBank/DDBJ databases">
        <title>FDA dAtabase for Regulatory Grade micrObial Sequences (FDA-ARGOS): Supporting development and validation of Infectious Disease Dx tests.</title>
        <authorList>
            <person name="Campos J."/>
            <person name="Goldberg B."/>
            <person name="Tallon L."/>
            <person name="Sadzewicz L."/>
            <person name="Sengamalay N."/>
            <person name="Ott S."/>
            <person name="Godinez A."/>
            <person name="Nagaraj S."/>
            <person name="Vyas G."/>
            <person name="Aluvathingal J."/>
            <person name="Nadendla S."/>
            <person name="Geyer C."/>
            <person name="Nandy P."/>
            <person name="Hobson J."/>
            <person name="Sichtig H."/>
        </authorList>
    </citation>
    <scope>NUCLEOTIDE SEQUENCE [LARGE SCALE GENOMIC DNA]</scope>
    <source>
        <strain evidence="3">FDAARGOS_260</strain>
    </source>
</reference>
<keyword evidence="1" id="KW-0472">Membrane</keyword>
<accession>A0ABM6JEV6</accession>
<keyword evidence="1" id="KW-1133">Transmembrane helix</keyword>
<feature type="transmembrane region" description="Helical" evidence="1">
    <location>
        <begin position="35"/>
        <end position="59"/>
    </location>
</feature>
<evidence type="ECO:0000313" key="3">
    <source>
        <dbReference type="Proteomes" id="UP000191272"/>
    </source>
</evidence>
<keyword evidence="1" id="KW-0812">Transmembrane</keyword>
<protein>
    <submittedName>
        <fullName evidence="2">Uncharacterized protein</fullName>
    </submittedName>
</protein>
<dbReference type="EMBL" id="CP020452">
    <property type="protein sequence ID" value="ARC51912.1"/>
    <property type="molecule type" value="Genomic_DNA"/>
</dbReference>
<organism evidence="2 3">
    <name type="scientific">Neisseria mucosa</name>
    <dbReference type="NCBI Taxonomy" id="488"/>
    <lineage>
        <taxon>Bacteria</taxon>
        <taxon>Pseudomonadati</taxon>
        <taxon>Pseudomonadota</taxon>
        <taxon>Betaproteobacteria</taxon>
        <taxon>Neisseriales</taxon>
        <taxon>Neisseriaceae</taxon>
        <taxon>Neisseria</taxon>
    </lineage>
</organism>
<proteinExistence type="predicted"/>
<evidence type="ECO:0000256" key="1">
    <source>
        <dbReference type="SAM" id="Phobius"/>
    </source>
</evidence>
<sequence>MGFRTVFYCGSRGWQPALWVCFGGRLKPDLGFQTTFLLVFFVGGAHATVVFQTTFWVGAGS</sequence>
<dbReference type="Proteomes" id="UP000191272">
    <property type="component" value="Chromosome"/>
</dbReference>
<keyword evidence="3" id="KW-1185">Reference proteome</keyword>
<evidence type="ECO:0000313" key="2">
    <source>
        <dbReference type="EMBL" id="ARC51912.1"/>
    </source>
</evidence>
<name>A0ABM6JEV6_NEIMU</name>